<evidence type="ECO:0000313" key="9">
    <source>
        <dbReference type="RefSeq" id="XP_052126319.1"/>
    </source>
</evidence>
<dbReference type="GO" id="GO:0015293">
    <property type="term" value="F:symporter activity"/>
    <property type="evidence" value="ECO:0007669"/>
    <property type="project" value="UniProtKB-KW"/>
</dbReference>
<organism evidence="8 9">
    <name type="scientific">Frankliniella occidentalis</name>
    <name type="common">Western flower thrips</name>
    <name type="synonym">Euthrips occidentalis</name>
    <dbReference type="NCBI Taxonomy" id="133901"/>
    <lineage>
        <taxon>Eukaryota</taxon>
        <taxon>Metazoa</taxon>
        <taxon>Ecdysozoa</taxon>
        <taxon>Arthropoda</taxon>
        <taxon>Hexapoda</taxon>
        <taxon>Insecta</taxon>
        <taxon>Pterygota</taxon>
        <taxon>Neoptera</taxon>
        <taxon>Paraneoptera</taxon>
        <taxon>Thysanoptera</taxon>
        <taxon>Terebrantia</taxon>
        <taxon>Thripoidea</taxon>
        <taxon>Thripidae</taxon>
        <taxon>Frankliniella</taxon>
    </lineage>
</organism>
<sequence>MATHVAYLSGYWVIITCTPSYLNNLLDIGIEWNGLISAAPHLSMGLCSLFFGWLGDVVGTREMLSLSLNRKLFNTIGEWGPGLLCVLIGAFGANYPILAVSLLVVACGLISATFSGEFVNFVDIAPNFSGITFGIANTVGAFVSAFAPYLEGVLVDPAVVARPNTF</sequence>
<evidence type="ECO:0000256" key="6">
    <source>
        <dbReference type="ARBA" id="ARBA00023136"/>
    </source>
</evidence>
<keyword evidence="4" id="KW-0769">Symport</keyword>
<dbReference type="SUPFAM" id="SSF103473">
    <property type="entry name" value="MFS general substrate transporter"/>
    <property type="match status" value="1"/>
</dbReference>
<feature type="transmembrane region" description="Helical" evidence="7">
    <location>
        <begin position="97"/>
        <end position="119"/>
    </location>
</feature>
<dbReference type="PANTHER" id="PTHR11662:SF399">
    <property type="entry name" value="FI19708P1-RELATED"/>
    <property type="match status" value="1"/>
</dbReference>
<evidence type="ECO:0000313" key="8">
    <source>
        <dbReference type="Proteomes" id="UP000504606"/>
    </source>
</evidence>
<feature type="transmembrane region" description="Helical" evidence="7">
    <location>
        <begin position="5"/>
        <end position="22"/>
    </location>
</feature>
<evidence type="ECO:0000256" key="3">
    <source>
        <dbReference type="ARBA" id="ARBA00022692"/>
    </source>
</evidence>
<dbReference type="KEGG" id="foc:113210421"/>
<feature type="transmembrane region" description="Helical" evidence="7">
    <location>
        <begin position="42"/>
        <end position="60"/>
    </location>
</feature>
<evidence type="ECO:0000256" key="5">
    <source>
        <dbReference type="ARBA" id="ARBA00022989"/>
    </source>
</evidence>
<evidence type="ECO:0000256" key="7">
    <source>
        <dbReference type="SAM" id="Phobius"/>
    </source>
</evidence>
<dbReference type="OrthoDB" id="2985014at2759"/>
<feature type="transmembrane region" description="Helical" evidence="7">
    <location>
        <begin position="131"/>
        <end position="150"/>
    </location>
</feature>
<evidence type="ECO:0000256" key="2">
    <source>
        <dbReference type="ARBA" id="ARBA00022448"/>
    </source>
</evidence>
<comment type="subcellular location">
    <subcellularLocation>
        <location evidence="1">Membrane</location>
        <topology evidence="1">Multi-pass membrane protein</topology>
    </subcellularLocation>
</comment>
<dbReference type="PANTHER" id="PTHR11662">
    <property type="entry name" value="SOLUTE CARRIER FAMILY 17"/>
    <property type="match status" value="1"/>
</dbReference>
<reference evidence="9" key="1">
    <citation type="submission" date="2025-08" db="UniProtKB">
        <authorList>
            <consortium name="RefSeq"/>
        </authorList>
    </citation>
    <scope>IDENTIFICATION</scope>
    <source>
        <tissue evidence="9">Whole organism</tissue>
    </source>
</reference>
<keyword evidence="8" id="KW-1185">Reference proteome</keyword>
<dbReference type="Gene3D" id="1.20.1250.20">
    <property type="entry name" value="MFS general substrate transporter like domains"/>
    <property type="match status" value="1"/>
</dbReference>
<dbReference type="InterPro" id="IPR036259">
    <property type="entry name" value="MFS_trans_sf"/>
</dbReference>
<dbReference type="GeneID" id="113210421"/>
<proteinExistence type="predicted"/>
<keyword evidence="5 7" id="KW-1133">Transmembrane helix</keyword>
<dbReference type="GO" id="GO:0016020">
    <property type="term" value="C:membrane"/>
    <property type="evidence" value="ECO:0007669"/>
    <property type="project" value="UniProtKB-SubCell"/>
</dbReference>
<dbReference type="Proteomes" id="UP000504606">
    <property type="component" value="Unplaced"/>
</dbReference>
<dbReference type="RefSeq" id="XP_052126319.1">
    <property type="nucleotide sequence ID" value="XM_052270359.1"/>
</dbReference>
<name>A0A9C6WZN6_FRAOC</name>
<evidence type="ECO:0000256" key="1">
    <source>
        <dbReference type="ARBA" id="ARBA00004141"/>
    </source>
</evidence>
<dbReference type="FunFam" id="1.20.1250.20:FF:000003">
    <property type="entry name" value="Solute carrier family 17 member 3"/>
    <property type="match status" value="1"/>
</dbReference>
<accession>A0A9C6WZN6</accession>
<gene>
    <name evidence="9" type="primary">LOC113210421</name>
</gene>
<dbReference type="GO" id="GO:0006820">
    <property type="term" value="P:monoatomic anion transport"/>
    <property type="evidence" value="ECO:0007669"/>
    <property type="project" value="TreeGrafter"/>
</dbReference>
<protein>
    <submittedName>
        <fullName evidence="9">Inorganic phosphate cotransporter</fullName>
    </submittedName>
</protein>
<evidence type="ECO:0000256" key="4">
    <source>
        <dbReference type="ARBA" id="ARBA00022847"/>
    </source>
</evidence>
<keyword evidence="2" id="KW-0813">Transport</keyword>
<keyword evidence="3 7" id="KW-0812">Transmembrane</keyword>
<feature type="transmembrane region" description="Helical" evidence="7">
    <location>
        <begin position="72"/>
        <end position="91"/>
    </location>
</feature>
<keyword evidence="6 7" id="KW-0472">Membrane</keyword>
<dbReference type="AlphaFoldDB" id="A0A9C6WZN6"/>
<dbReference type="InterPro" id="IPR050382">
    <property type="entry name" value="MFS_Na/Anion_cotransporter"/>
</dbReference>